<dbReference type="EMBL" id="JBHTEY010000004">
    <property type="protein sequence ID" value="MFC7617673.1"/>
    <property type="molecule type" value="Genomic_DNA"/>
</dbReference>
<proteinExistence type="inferred from homology"/>
<dbReference type="CDD" id="cd06171">
    <property type="entry name" value="Sigma70_r4"/>
    <property type="match status" value="1"/>
</dbReference>
<dbReference type="NCBIfam" id="TIGR02937">
    <property type="entry name" value="sigma70-ECF"/>
    <property type="match status" value="1"/>
</dbReference>
<dbReference type="Gene3D" id="1.10.1740.10">
    <property type="match status" value="1"/>
</dbReference>
<dbReference type="NCBIfam" id="TIGR02983">
    <property type="entry name" value="SigE-fam_strep"/>
    <property type="match status" value="1"/>
</dbReference>
<dbReference type="InterPro" id="IPR007627">
    <property type="entry name" value="RNA_pol_sigma70_r2"/>
</dbReference>
<dbReference type="InterPro" id="IPR013325">
    <property type="entry name" value="RNA_pol_sigma_r2"/>
</dbReference>
<feature type="region of interest" description="Disordered" evidence="6">
    <location>
        <begin position="29"/>
        <end position="129"/>
    </location>
</feature>
<evidence type="ECO:0000313" key="11">
    <source>
        <dbReference type="Proteomes" id="UP001596512"/>
    </source>
</evidence>
<evidence type="ECO:0000259" key="8">
    <source>
        <dbReference type="Pfam" id="PF04542"/>
    </source>
</evidence>
<feature type="signal peptide" evidence="7">
    <location>
        <begin position="1"/>
        <end position="25"/>
    </location>
</feature>
<dbReference type="PANTHER" id="PTHR43133:SF50">
    <property type="entry name" value="ECF RNA POLYMERASE SIGMA FACTOR SIGM"/>
    <property type="match status" value="1"/>
</dbReference>
<dbReference type="InterPro" id="IPR039425">
    <property type="entry name" value="RNA_pol_sigma-70-like"/>
</dbReference>
<feature type="chain" id="PRO_5045260804" evidence="7">
    <location>
        <begin position="26"/>
        <end position="302"/>
    </location>
</feature>
<evidence type="ECO:0000256" key="7">
    <source>
        <dbReference type="SAM" id="SignalP"/>
    </source>
</evidence>
<evidence type="ECO:0000256" key="1">
    <source>
        <dbReference type="ARBA" id="ARBA00010641"/>
    </source>
</evidence>
<keyword evidence="2" id="KW-0805">Transcription regulation</keyword>
<dbReference type="InterPro" id="IPR036388">
    <property type="entry name" value="WH-like_DNA-bd_sf"/>
</dbReference>
<gene>
    <name evidence="10" type="ORF">ACFQV2_33975</name>
</gene>
<protein>
    <submittedName>
        <fullName evidence="10">SigE family RNA polymerase sigma factor</fullName>
    </submittedName>
</protein>
<evidence type="ECO:0000256" key="3">
    <source>
        <dbReference type="ARBA" id="ARBA00023082"/>
    </source>
</evidence>
<organism evidence="10 11">
    <name type="scientific">Actinokineospora soli</name>
    <dbReference type="NCBI Taxonomy" id="1048753"/>
    <lineage>
        <taxon>Bacteria</taxon>
        <taxon>Bacillati</taxon>
        <taxon>Actinomycetota</taxon>
        <taxon>Actinomycetes</taxon>
        <taxon>Pseudonocardiales</taxon>
        <taxon>Pseudonocardiaceae</taxon>
        <taxon>Actinokineospora</taxon>
    </lineage>
</organism>
<dbReference type="InterPro" id="IPR014284">
    <property type="entry name" value="RNA_pol_sigma-70_dom"/>
</dbReference>
<dbReference type="Pfam" id="PF04542">
    <property type="entry name" value="Sigma70_r2"/>
    <property type="match status" value="1"/>
</dbReference>
<dbReference type="InterPro" id="IPR013324">
    <property type="entry name" value="RNA_pol_sigma_r3/r4-like"/>
</dbReference>
<feature type="compositionally biased region" description="Pro residues" evidence="6">
    <location>
        <begin position="33"/>
        <end position="109"/>
    </location>
</feature>
<comment type="caution">
    <text evidence="10">The sequence shown here is derived from an EMBL/GenBank/DDBJ whole genome shotgun (WGS) entry which is preliminary data.</text>
</comment>
<dbReference type="InterPro" id="IPR014325">
    <property type="entry name" value="RNA_pol_sigma-E_actinobac"/>
</dbReference>
<dbReference type="SUPFAM" id="SSF88946">
    <property type="entry name" value="Sigma2 domain of RNA polymerase sigma factors"/>
    <property type="match status" value="1"/>
</dbReference>
<evidence type="ECO:0000256" key="5">
    <source>
        <dbReference type="ARBA" id="ARBA00023163"/>
    </source>
</evidence>
<feature type="compositionally biased region" description="Basic residues" evidence="6">
    <location>
        <begin position="110"/>
        <end position="121"/>
    </location>
</feature>
<dbReference type="Proteomes" id="UP001596512">
    <property type="component" value="Unassembled WGS sequence"/>
</dbReference>
<evidence type="ECO:0000256" key="2">
    <source>
        <dbReference type="ARBA" id="ARBA00023015"/>
    </source>
</evidence>
<dbReference type="SUPFAM" id="SSF88659">
    <property type="entry name" value="Sigma3 and sigma4 domains of RNA polymerase sigma factors"/>
    <property type="match status" value="1"/>
</dbReference>
<dbReference type="PRINTS" id="PR01217">
    <property type="entry name" value="PRICHEXTENSN"/>
</dbReference>
<keyword evidence="5" id="KW-0804">Transcription</keyword>
<reference evidence="11" key="1">
    <citation type="journal article" date="2019" name="Int. J. Syst. Evol. Microbiol.">
        <title>The Global Catalogue of Microorganisms (GCM) 10K type strain sequencing project: providing services to taxonomists for standard genome sequencing and annotation.</title>
        <authorList>
            <consortium name="The Broad Institute Genomics Platform"/>
            <consortium name="The Broad Institute Genome Sequencing Center for Infectious Disease"/>
            <person name="Wu L."/>
            <person name="Ma J."/>
        </authorList>
    </citation>
    <scope>NUCLEOTIDE SEQUENCE [LARGE SCALE GENOMIC DNA]</scope>
    <source>
        <strain evidence="11">JCM 17695</strain>
    </source>
</reference>
<evidence type="ECO:0000256" key="4">
    <source>
        <dbReference type="ARBA" id="ARBA00023125"/>
    </source>
</evidence>
<evidence type="ECO:0000259" key="9">
    <source>
        <dbReference type="Pfam" id="PF08281"/>
    </source>
</evidence>
<dbReference type="PANTHER" id="PTHR43133">
    <property type="entry name" value="RNA POLYMERASE ECF-TYPE SIGMA FACTO"/>
    <property type="match status" value="1"/>
</dbReference>
<keyword evidence="3" id="KW-0731">Sigma factor</keyword>
<comment type="similarity">
    <text evidence="1">Belongs to the sigma-70 factor family. ECF subfamily.</text>
</comment>
<evidence type="ECO:0000256" key="6">
    <source>
        <dbReference type="SAM" id="MobiDB-lite"/>
    </source>
</evidence>
<evidence type="ECO:0000313" key="10">
    <source>
        <dbReference type="EMBL" id="MFC7617673.1"/>
    </source>
</evidence>
<accession>A0ABW2TYZ8</accession>
<dbReference type="Gene3D" id="1.10.10.10">
    <property type="entry name" value="Winged helix-like DNA-binding domain superfamily/Winged helix DNA-binding domain"/>
    <property type="match status" value="1"/>
</dbReference>
<keyword evidence="7" id="KW-0732">Signal</keyword>
<feature type="domain" description="RNA polymerase sigma factor 70 region 4 type 2" evidence="9">
    <location>
        <begin position="238"/>
        <end position="289"/>
    </location>
</feature>
<dbReference type="InterPro" id="IPR013249">
    <property type="entry name" value="RNA_pol_sigma70_r4_t2"/>
</dbReference>
<sequence>MRNRLVLGAAAVVIGGLAIAVPAVAMSGDGDPAPQPPATAPQPTVTPPAPSPTTQPPLPTPGDPTAPPPPTAAPTDVPPRPTATAPPQPTPYPTTAPPPPTAYPTTAPPRPRRPPRRRAHGVPHDPAAAAPDHLARALTWEEEFTRCFDRCAGSLRFTAFLLCGNHHEAEDVVQSAFLKLYLAGPRLGLTGDLDAYARQVVVRTFLAERRRVRWRRERLTGDLPDRPDAPVLSEDRLVLWSTLAKLPAKQRAVLVLRFWHDLGVAETAAALGCSEGAVKSHTSRGLAALRTRIAPVPAGGTP</sequence>
<name>A0ABW2TYZ8_9PSEU</name>
<keyword evidence="11" id="KW-1185">Reference proteome</keyword>
<feature type="domain" description="RNA polymerase sigma-70 region 2" evidence="8">
    <location>
        <begin position="149"/>
        <end position="215"/>
    </location>
</feature>
<dbReference type="Pfam" id="PF08281">
    <property type="entry name" value="Sigma70_r4_2"/>
    <property type="match status" value="1"/>
</dbReference>
<keyword evidence="4" id="KW-0238">DNA-binding</keyword>